<feature type="domain" description="Mur ligase C-terminal" evidence="15">
    <location>
        <begin position="324"/>
        <end position="457"/>
    </location>
</feature>
<comment type="subcellular location">
    <subcellularLocation>
        <location evidence="11 12">Cytoplasm</location>
    </subcellularLocation>
</comment>
<feature type="short sequence motif" description="Meso-diaminopimelate recognition motif" evidence="11">
    <location>
        <begin position="399"/>
        <end position="402"/>
    </location>
</feature>
<feature type="binding site" evidence="11">
    <location>
        <position position="178"/>
    </location>
    <ligand>
        <name>UDP-N-acetyl-alpha-D-muramoyl-L-alanyl-D-glutamate</name>
        <dbReference type="ChEBI" id="CHEBI:83900"/>
    </ligand>
</feature>
<accession>A0A9D7XLD0</accession>
<dbReference type="SUPFAM" id="SSF53623">
    <property type="entry name" value="MurD-like peptide ligases, catalytic domain"/>
    <property type="match status" value="1"/>
</dbReference>
<evidence type="ECO:0000256" key="9">
    <source>
        <dbReference type="ARBA" id="ARBA00023306"/>
    </source>
</evidence>
<dbReference type="EC" id="6.3.2.13" evidence="11"/>
<dbReference type="InterPro" id="IPR036615">
    <property type="entry name" value="Mur_ligase_C_dom_sf"/>
</dbReference>
<dbReference type="InterPro" id="IPR035911">
    <property type="entry name" value="MurE/MurF_N"/>
</dbReference>
<sequence length="485" mass="52578">MNLDSLIDGIALRRTGPDVEVLDLSCDSREIRPGWAFLALKGEKVDGDSFIPQAIAQGAIAIISNSGVNTPEQVASCTFLADPRLRMAEMARRLQGTPDERLALIGVTGTNGKTTTTTLIRQLLRGAGIGCGLLGTVLNAAGDLEEEAVRTTPESPAFYRWLRRSLEAGDAASAAEVSSHALCLGRVHGARFKVGVFTNLTQDHLDFHGTLEDYFLAKGRLKLQSERFLVNVDDPYGRRLLEGGRCWGYAIDAEADYRAVDLELGPTGTRFRLRGLQGDFLVESPLLGRFNAYNLLAALAACAEAGFDLRRVVPAVPLVTGAPGRLERVDCGQPFGVMVDYAHTPDALEKLLTEGRRLLPPGGRLHVLFGCGGDRDRTKRPLMAAAVAAGADVLWHTSDNPRTEDPERILDDAAPGIPEPLRADGTRYHRNADRRDSVRRALADCRPGDLLLLAGKGHEPYQEIHGVKHPYSDRSAVEGALKDPQ</sequence>
<dbReference type="SUPFAM" id="SSF53244">
    <property type="entry name" value="MurD-like peptide ligases, peptide-binding domain"/>
    <property type="match status" value="1"/>
</dbReference>
<reference evidence="17" key="1">
    <citation type="submission" date="2020-10" db="EMBL/GenBank/DDBJ databases">
        <title>Connecting structure to function with the recovery of over 1000 high-quality activated sludge metagenome-assembled genomes encoding full-length rRNA genes using long-read sequencing.</title>
        <authorList>
            <person name="Singleton C.M."/>
            <person name="Petriglieri F."/>
            <person name="Kristensen J.M."/>
            <person name="Kirkegaard R.H."/>
            <person name="Michaelsen T.Y."/>
            <person name="Andersen M.H."/>
            <person name="Karst S.M."/>
            <person name="Dueholm M.S."/>
            <person name="Nielsen P.H."/>
            <person name="Albertsen M."/>
        </authorList>
    </citation>
    <scope>NUCLEOTIDE SEQUENCE</scope>
    <source>
        <strain evidence="17">Skiv_18-Q3-R9-52_MAXAC.067</strain>
    </source>
</reference>
<feature type="binding site" evidence="11">
    <location>
        <position position="459"/>
    </location>
    <ligand>
        <name>meso-2,6-diaminopimelate</name>
        <dbReference type="ChEBI" id="CHEBI:57791"/>
    </ligand>
</feature>
<feature type="binding site" evidence="11">
    <location>
        <position position="28"/>
    </location>
    <ligand>
        <name>UDP-N-acetyl-alpha-D-muramoyl-L-alanyl-D-glutamate</name>
        <dbReference type="ChEBI" id="CHEBI:83900"/>
    </ligand>
</feature>
<dbReference type="Pfam" id="PF01225">
    <property type="entry name" value="Mur_ligase"/>
    <property type="match status" value="1"/>
</dbReference>
<dbReference type="GO" id="GO:0071555">
    <property type="term" value="P:cell wall organization"/>
    <property type="evidence" value="ECO:0007669"/>
    <property type="project" value="UniProtKB-KW"/>
</dbReference>
<evidence type="ECO:0000256" key="2">
    <source>
        <dbReference type="ARBA" id="ARBA00022490"/>
    </source>
</evidence>
<feature type="compositionally biased region" description="Basic and acidic residues" evidence="13">
    <location>
        <begin position="399"/>
        <end position="411"/>
    </location>
</feature>
<organism evidence="17 18">
    <name type="scientific">Candidatus Geothrix skivensis</name>
    <dbReference type="NCBI Taxonomy" id="2954439"/>
    <lineage>
        <taxon>Bacteria</taxon>
        <taxon>Pseudomonadati</taxon>
        <taxon>Acidobacteriota</taxon>
        <taxon>Holophagae</taxon>
        <taxon>Holophagales</taxon>
        <taxon>Holophagaceae</taxon>
        <taxon>Geothrix</taxon>
    </lineage>
</organism>
<dbReference type="Gene3D" id="3.40.1190.10">
    <property type="entry name" value="Mur-like, catalytic domain"/>
    <property type="match status" value="1"/>
</dbReference>
<dbReference type="GO" id="GO:0005524">
    <property type="term" value="F:ATP binding"/>
    <property type="evidence" value="ECO:0007669"/>
    <property type="project" value="UniProtKB-UniRule"/>
</dbReference>
<evidence type="ECO:0000256" key="8">
    <source>
        <dbReference type="ARBA" id="ARBA00022984"/>
    </source>
</evidence>
<gene>
    <name evidence="11" type="primary">murE</name>
    <name evidence="17" type="ORF">IPP58_07785</name>
</gene>
<feature type="binding site" evidence="11">
    <location>
        <begin position="399"/>
        <end position="402"/>
    </location>
    <ligand>
        <name>meso-2,6-diaminopimelate</name>
        <dbReference type="ChEBI" id="CHEBI:57791"/>
    </ligand>
</feature>
<dbReference type="InterPro" id="IPR000713">
    <property type="entry name" value="Mur_ligase_N"/>
</dbReference>
<keyword evidence="3 11" id="KW-0436">Ligase</keyword>
<dbReference type="EMBL" id="JADKIO010000006">
    <property type="protein sequence ID" value="MBK9796385.1"/>
    <property type="molecule type" value="Genomic_DNA"/>
</dbReference>
<keyword evidence="9 11" id="KW-0131">Cell cycle</keyword>
<keyword evidence="8 11" id="KW-0573">Peptidoglycan synthesis</keyword>
<evidence type="ECO:0000256" key="12">
    <source>
        <dbReference type="RuleBase" id="RU004135"/>
    </source>
</evidence>
<dbReference type="SUPFAM" id="SSF63418">
    <property type="entry name" value="MurE/MurF N-terminal domain"/>
    <property type="match status" value="1"/>
</dbReference>
<dbReference type="InterPro" id="IPR004101">
    <property type="entry name" value="Mur_ligase_C"/>
</dbReference>
<dbReference type="AlphaFoldDB" id="A0A9D7XLD0"/>
<dbReference type="PANTHER" id="PTHR23135:SF4">
    <property type="entry name" value="UDP-N-ACETYLMURAMOYL-L-ALANYL-D-GLUTAMATE--2,6-DIAMINOPIMELATE LIGASE MURE HOMOLOG, CHLOROPLASTIC"/>
    <property type="match status" value="1"/>
</dbReference>
<name>A0A9D7XLD0_9BACT</name>
<comment type="cofactor">
    <cofactor evidence="11">
        <name>Mg(2+)</name>
        <dbReference type="ChEBI" id="CHEBI:18420"/>
    </cofactor>
</comment>
<evidence type="ECO:0000259" key="15">
    <source>
        <dbReference type="Pfam" id="PF02875"/>
    </source>
</evidence>
<proteinExistence type="inferred from homology"/>
<evidence type="ECO:0000259" key="14">
    <source>
        <dbReference type="Pfam" id="PF01225"/>
    </source>
</evidence>
<dbReference type="PANTHER" id="PTHR23135">
    <property type="entry name" value="MUR LIGASE FAMILY MEMBER"/>
    <property type="match status" value="1"/>
</dbReference>
<dbReference type="Pfam" id="PF02875">
    <property type="entry name" value="Mur_ligase_C"/>
    <property type="match status" value="1"/>
</dbReference>
<dbReference type="Gene3D" id="3.90.190.20">
    <property type="entry name" value="Mur ligase, C-terminal domain"/>
    <property type="match status" value="1"/>
</dbReference>
<dbReference type="InterPro" id="IPR018109">
    <property type="entry name" value="Folylpolyglutamate_synth_CS"/>
</dbReference>
<dbReference type="GO" id="GO:0005737">
    <property type="term" value="C:cytoplasm"/>
    <property type="evidence" value="ECO:0007669"/>
    <property type="project" value="UniProtKB-SubCell"/>
</dbReference>
<keyword evidence="5 11" id="KW-0547">Nucleotide-binding</keyword>
<keyword evidence="11" id="KW-0460">Magnesium</keyword>
<dbReference type="Proteomes" id="UP000886657">
    <property type="component" value="Unassembled WGS sequence"/>
</dbReference>
<dbReference type="GO" id="GO:0008765">
    <property type="term" value="F:UDP-N-acetylmuramoylalanyl-D-glutamate-2,6-diaminopimelate ligase activity"/>
    <property type="evidence" value="ECO:0007669"/>
    <property type="project" value="UniProtKB-UniRule"/>
</dbReference>
<keyword evidence="6 11" id="KW-0067">ATP-binding</keyword>
<evidence type="ECO:0000256" key="1">
    <source>
        <dbReference type="ARBA" id="ARBA00005898"/>
    </source>
</evidence>
<evidence type="ECO:0000256" key="11">
    <source>
        <dbReference type="HAMAP-Rule" id="MF_00208"/>
    </source>
</evidence>
<feature type="region of interest" description="Disordered" evidence="13">
    <location>
        <begin position="397"/>
        <end position="424"/>
    </location>
</feature>
<evidence type="ECO:0000259" key="16">
    <source>
        <dbReference type="Pfam" id="PF08245"/>
    </source>
</evidence>
<evidence type="ECO:0000313" key="18">
    <source>
        <dbReference type="Proteomes" id="UP000886657"/>
    </source>
</evidence>
<comment type="caution">
    <text evidence="11">Lacks conserved residue(s) required for the propagation of feature annotation.</text>
</comment>
<comment type="pathway">
    <text evidence="11 12">Cell wall biogenesis; peptidoglycan biosynthesis.</text>
</comment>
<comment type="caution">
    <text evidence="17">The sequence shown here is derived from an EMBL/GenBank/DDBJ whole genome shotgun (WGS) entry which is preliminary data.</text>
</comment>
<evidence type="ECO:0000256" key="6">
    <source>
        <dbReference type="ARBA" id="ARBA00022840"/>
    </source>
</evidence>
<feature type="binding site" evidence="11">
    <location>
        <begin position="151"/>
        <end position="152"/>
    </location>
    <ligand>
        <name>UDP-N-acetyl-alpha-D-muramoyl-L-alanyl-D-glutamate</name>
        <dbReference type="ChEBI" id="CHEBI:83900"/>
    </ligand>
</feature>
<dbReference type="InterPro" id="IPR036565">
    <property type="entry name" value="Mur-like_cat_sf"/>
</dbReference>
<dbReference type="NCBIfam" id="TIGR01085">
    <property type="entry name" value="murE"/>
    <property type="match status" value="1"/>
</dbReference>
<feature type="modified residue" description="N6-carboxylysine" evidence="11">
    <location>
        <position position="218"/>
    </location>
</feature>
<dbReference type="GO" id="GO:0009252">
    <property type="term" value="P:peptidoglycan biosynthetic process"/>
    <property type="evidence" value="ECO:0007669"/>
    <property type="project" value="UniProtKB-UniRule"/>
</dbReference>
<dbReference type="HAMAP" id="MF_00208">
    <property type="entry name" value="MurE"/>
    <property type="match status" value="1"/>
</dbReference>
<keyword evidence="10 11" id="KW-0961">Cell wall biogenesis/degradation</keyword>
<dbReference type="GO" id="GO:0000287">
    <property type="term" value="F:magnesium ion binding"/>
    <property type="evidence" value="ECO:0007669"/>
    <property type="project" value="UniProtKB-UniRule"/>
</dbReference>
<protein>
    <recommendedName>
        <fullName evidence="11">UDP-N-acetylmuramoyl-L-alanyl-D-glutamate--2,6-diaminopimelate ligase</fullName>
        <ecNumber evidence="11">6.3.2.13</ecNumber>
    </recommendedName>
    <alternativeName>
        <fullName evidence="11">Meso-A2pm-adding enzyme</fullName>
    </alternativeName>
    <alternativeName>
        <fullName evidence="11">Meso-diaminopimelate-adding enzyme</fullName>
    </alternativeName>
    <alternativeName>
        <fullName evidence="11">UDP-MurNAc-L-Ala-D-Glu:meso-diaminopimelate ligase</fullName>
    </alternativeName>
    <alternativeName>
        <fullName evidence="11">UDP-MurNAc-tripeptide synthetase</fullName>
    </alternativeName>
    <alternativeName>
        <fullName evidence="11">UDP-N-acetylmuramyl-tripeptide synthetase</fullName>
    </alternativeName>
</protein>
<comment type="PTM">
    <text evidence="11">Carboxylation is probably crucial for Mg(2+) binding and, consequently, for the gamma-phosphate positioning of ATP.</text>
</comment>
<feature type="binding site" evidence="11">
    <location>
        <position position="186"/>
    </location>
    <ligand>
        <name>UDP-N-acetyl-alpha-D-muramoyl-L-alanyl-D-glutamate</name>
        <dbReference type="ChEBI" id="CHEBI:83900"/>
    </ligand>
</feature>
<dbReference type="InterPro" id="IPR013221">
    <property type="entry name" value="Mur_ligase_cen"/>
</dbReference>
<keyword evidence="4 11" id="KW-0132">Cell division</keyword>
<feature type="domain" description="Mur ligase central" evidence="16">
    <location>
        <begin position="107"/>
        <end position="302"/>
    </location>
</feature>
<comment type="catalytic activity">
    <reaction evidence="11">
        <text>UDP-N-acetyl-alpha-D-muramoyl-L-alanyl-D-glutamate + meso-2,6-diaminopimelate + ATP = UDP-N-acetyl-alpha-D-muramoyl-L-alanyl-gamma-D-glutamyl-meso-2,6-diaminopimelate + ADP + phosphate + H(+)</text>
        <dbReference type="Rhea" id="RHEA:23676"/>
        <dbReference type="ChEBI" id="CHEBI:15378"/>
        <dbReference type="ChEBI" id="CHEBI:30616"/>
        <dbReference type="ChEBI" id="CHEBI:43474"/>
        <dbReference type="ChEBI" id="CHEBI:57791"/>
        <dbReference type="ChEBI" id="CHEBI:83900"/>
        <dbReference type="ChEBI" id="CHEBI:83905"/>
        <dbReference type="ChEBI" id="CHEBI:456216"/>
        <dbReference type="EC" id="6.3.2.13"/>
    </reaction>
</comment>
<evidence type="ECO:0000256" key="4">
    <source>
        <dbReference type="ARBA" id="ARBA00022618"/>
    </source>
</evidence>
<evidence type="ECO:0000313" key="17">
    <source>
        <dbReference type="EMBL" id="MBK9796385.1"/>
    </source>
</evidence>
<feature type="domain" description="Mur ligase N-terminal catalytic" evidence="14">
    <location>
        <begin position="24"/>
        <end position="76"/>
    </location>
</feature>
<keyword evidence="7 11" id="KW-0133">Cell shape</keyword>
<dbReference type="InterPro" id="IPR005761">
    <property type="entry name" value="UDP-N-AcMur-Glu-dNH2Pim_ligase"/>
</dbReference>
<evidence type="ECO:0000256" key="5">
    <source>
        <dbReference type="ARBA" id="ARBA00022741"/>
    </source>
</evidence>
<dbReference type="NCBIfam" id="NF001126">
    <property type="entry name" value="PRK00139.1-4"/>
    <property type="match status" value="1"/>
</dbReference>
<dbReference type="GO" id="GO:0008360">
    <property type="term" value="P:regulation of cell shape"/>
    <property type="evidence" value="ECO:0007669"/>
    <property type="project" value="UniProtKB-KW"/>
</dbReference>
<dbReference type="Gene3D" id="3.40.1390.10">
    <property type="entry name" value="MurE/MurF, N-terminal domain"/>
    <property type="match status" value="1"/>
</dbReference>
<comment type="function">
    <text evidence="11">Catalyzes the addition of meso-diaminopimelic acid to the nucleotide precursor UDP-N-acetylmuramoyl-L-alanyl-D-glutamate (UMAG) in the biosynthesis of bacterial cell-wall peptidoglycan.</text>
</comment>
<feature type="binding site" evidence="11">
    <location>
        <begin position="109"/>
        <end position="115"/>
    </location>
    <ligand>
        <name>ATP</name>
        <dbReference type="ChEBI" id="CHEBI:30616"/>
    </ligand>
</feature>
<dbReference type="Pfam" id="PF08245">
    <property type="entry name" value="Mur_ligase_M"/>
    <property type="match status" value="1"/>
</dbReference>
<feature type="binding site" evidence="11">
    <location>
        <position position="455"/>
    </location>
    <ligand>
        <name>meso-2,6-diaminopimelate</name>
        <dbReference type="ChEBI" id="CHEBI:57791"/>
    </ligand>
</feature>
<evidence type="ECO:0000256" key="13">
    <source>
        <dbReference type="SAM" id="MobiDB-lite"/>
    </source>
</evidence>
<evidence type="ECO:0000256" key="3">
    <source>
        <dbReference type="ARBA" id="ARBA00022598"/>
    </source>
</evidence>
<dbReference type="GO" id="GO:0004326">
    <property type="term" value="F:tetrahydrofolylpolyglutamate synthase activity"/>
    <property type="evidence" value="ECO:0007669"/>
    <property type="project" value="InterPro"/>
</dbReference>
<dbReference type="GO" id="GO:0051301">
    <property type="term" value="P:cell division"/>
    <property type="evidence" value="ECO:0007669"/>
    <property type="project" value="UniProtKB-KW"/>
</dbReference>
<feature type="binding site" evidence="11">
    <location>
        <position position="375"/>
    </location>
    <ligand>
        <name>meso-2,6-diaminopimelate</name>
        <dbReference type="ChEBI" id="CHEBI:57791"/>
    </ligand>
</feature>
<evidence type="ECO:0000256" key="10">
    <source>
        <dbReference type="ARBA" id="ARBA00023316"/>
    </source>
</evidence>
<evidence type="ECO:0000256" key="7">
    <source>
        <dbReference type="ARBA" id="ARBA00022960"/>
    </source>
</evidence>
<dbReference type="PROSITE" id="PS01011">
    <property type="entry name" value="FOLYLPOLYGLU_SYNT_1"/>
    <property type="match status" value="1"/>
</dbReference>
<comment type="similarity">
    <text evidence="1 11">Belongs to the MurCDEF family. MurE subfamily.</text>
</comment>
<keyword evidence="2 11" id="KW-0963">Cytoplasm</keyword>